<sequence length="333" mass="36102">MKRFLDLAELAREEVLALLDLAGRLERQPEPRALEGKILGLLFMNPSLRTLASMQAGMARLGGGSFVITPGQGTWQLETRLGAVMSGAAAEHVREGIPVLASYCDALGIRAFADGRDLAADLAETNFNAMAALTAKPLINLESAVNHPCQALADWKTMDDLGVPRHGRFVLSWVYHPRPLPLAVPAAALHMAALRGMEVVVLRPEGFALPQAIMNKARRAASISGGSIRESDVRREALAGADVIYAKEWGATESYGDAAADARLRGAHADWCVRGDWFEHAAPDCRLMHCLPVRRNVAVADEVLDGPRSVVLREAYNRLTAQMAVLYRLLKGL</sequence>
<evidence type="ECO:0000259" key="2">
    <source>
        <dbReference type="Pfam" id="PF00185"/>
    </source>
</evidence>
<comment type="caution">
    <text evidence="4">The sequence shown here is derived from an EMBL/GenBank/DDBJ whole genome shotgun (WGS) entry which is preliminary data.</text>
</comment>
<evidence type="ECO:0000313" key="4">
    <source>
        <dbReference type="EMBL" id="EQD41080.1"/>
    </source>
</evidence>
<dbReference type="InterPro" id="IPR006132">
    <property type="entry name" value="Asp/Orn_carbamoyltranf_P-bd"/>
</dbReference>
<proteinExistence type="predicted"/>
<dbReference type="Pfam" id="PF00185">
    <property type="entry name" value="OTCace"/>
    <property type="match status" value="1"/>
</dbReference>
<dbReference type="GO" id="GO:0019240">
    <property type="term" value="P:citrulline biosynthetic process"/>
    <property type="evidence" value="ECO:0007669"/>
    <property type="project" value="TreeGrafter"/>
</dbReference>
<feature type="domain" description="Aspartate/ornithine carbamoyltransferase Asp/Orn-binding" evidence="2">
    <location>
        <begin position="189"/>
        <end position="328"/>
    </location>
</feature>
<dbReference type="GO" id="GO:0042450">
    <property type="term" value="P:L-arginine biosynthetic process via ornithine"/>
    <property type="evidence" value="ECO:0007669"/>
    <property type="project" value="TreeGrafter"/>
</dbReference>
<dbReference type="InterPro" id="IPR036901">
    <property type="entry name" value="Asp/Orn_carbamoylTrfase_sf"/>
</dbReference>
<dbReference type="SUPFAM" id="SSF53671">
    <property type="entry name" value="Aspartate/ornithine carbamoyltransferase"/>
    <property type="match status" value="1"/>
</dbReference>
<keyword evidence="1 4" id="KW-0808">Transferase</keyword>
<reference evidence="4" key="2">
    <citation type="journal article" date="2014" name="ISME J.">
        <title>Microbial stratification in low pH oxic and suboxic macroscopic growths along an acid mine drainage.</title>
        <authorList>
            <person name="Mendez-Garcia C."/>
            <person name="Mesa V."/>
            <person name="Sprenger R.R."/>
            <person name="Richter M."/>
            <person name="Diez M.S."/>
            <person name="Solano J."/>
            <person name="Bargiela R."/>
            <person name="Golyshina O.V."/>
            <person name="Manteca A."/>
            <person name="Ramos J.L."/>
            <person name="Gallego J.R."/>
            <person name="Llorente I."/>
            <person name="Martins Dos Santos V.A."/>
            <person name="Jensen O.N."/>
            <person name="Pelaez A.I."/>
            <person name="Sanchez J."/>
            <person name="Ferrer M."/>
        </authorList>
    </citation>
    <scope>NUCLEOTIDE SEQUENCE</scope>
</reference>
<gene>
    <name evidence="4" type="ORF">B1A_16221</name>
</gene>
<dbReference type="GO" id="GO:0004585">
    <property type="term" value="F:ornithine carbamoyltransferase activity"/>
    <property type="evidence" value="ECO:0007669"/>
    <property type="project" value="TreeGrafter"/>
</dbReference>
<evidence type="ECO:0000256" key="1">
    <source>
        <dbReference type="ARBA" id="ARBA00022679"/>
    </source>
</evidence>
<dbReference type="PANTHER" id="PTHR45753:SF3">
    <property type="entry name" value="ORNITHINE TRANSCARBAMYLASE, MITOCHONDRIAL"/>
    <property type="match status" value="1"/>
</dbReference>
<dbReference type="InterPro" id="IPR006131">
    <property type="entry name" value="Asp_carbamoyltransf_Asp/Orn-bd"/>
</dbReference>
<evidence type="ECO:0000259" key="3">
    <source>
        <dbReference type="Pfam" id="PF02729"/>
    </source>
</evidence>
<organism evidence="4">
    <name type="scientific">mine drainage metagenome</name>
    <dbReference type="NCBI Taxonomy" id="410659"/>
    <lineage>
        <taxon>unclassified sequences</taxon>
        <taxon>metagenomes</taxon>
        <taxon>ecological metagenomes</taxon>
    </lineage>
</organism>
<reference evidence="4" key="1">
    <citation type="submission" date="2013-08" db="EMBL/GenBank/DDBJ databases">
        <authorList>
            <person name="Mendez C."/>
            <person name="Richter M."/>
            <person name="Ferrer M."/>
            <person name="Sanchez J."/>
        </authorList>
    </citation>
    <scope>NUCLEOTIDE SEQUENCE</scope>
</reference>
<dbReference type="Gene3D" id="3.40.50.1370">
    <property type="entry name" value="Aspartate/ornithine carbamoyltransferase"/>
    <property type="match status" value="2"/>
</dbReference>
<dbReference type="Pfam" id="PF02729">
    <property type="entry name" value="OTCace_N"/>
    <property type="match status" value="1"/>
</dbReference>
<dbReference type="NCBIfam" id="NF003384">
    <property type="entry name" value="PRK04523.1"/>
    <property type="match status" value="1"/>
</dbReference>
<accession>T1AGQ3</accession>
<dbReference type="AlphaFoldDB" id="T1AGQ3"/>
<dbReference type="PRINTS" id="PR00100">
    <property type="entry name" value="AOTCASE"/>
</dbReference>
<name>T1AGQ3_9ZZZZ</name>
<dbReference type="PANTHER" id="PTHR45753">
    <property type="entry name" value="ORNITHINE CARBAMOYLTRANSFERASE, MITOCHONDRIAL"/>
    <property type="match status" value="1"/>
</dbReference>
<dbReference type="GO" id="GO:0016597">
    <property type="term" value="F:amino acid binding"/>
    <property type="evidence" value="ECO:0007669"/>
    <property type="project" value="InterPro"/>
</dbReference>
<protein>
    <submittedName>
        <fullName evidence="4">Aspartate/ornithine carbamoyltransferase carbamoyl-P binding domain protein</fullName>
    </submittedName>
</protein>
<dbReference type="EMBL" id="AUZX01011920">
    <property type="protein sequence ID" value="EQD41080.1"/>
    <property type="molecule type" value="Genomic_DNA"/>
</dbReference>
<dbReference type="InterPro" id="IPR006130">
    <property type="entry name" value="Asp/Orn_carbamoylTrfase"/>
</dbReference>
<dbReference type="PRINTS" id="PR00101">
    <property type="entry name" value="ATCASE"/>
</dbReference>
<feature type="domain" description="Aspartate/ornithine carbamoyltransferase carbamoyl-P binding" evidence="3">
    <location>
        <begin position="2"/>
        <end position="158"/>
    </location>
</feature>